<proteinExistence type="inferred from homology"/>
<dbReference type="Gene3D" id="2.30.110.10">
    <property type="entry name" value="Electron Transport, Fmn-binding Protein, Chain A"/>
    <property type="match status" value="1"/>
</dbReference>
<keyword evidence="3" id="KW-0288">FMN</keyword>
<comment type="cofactor">
    <cofactor evidence="1">
        <name>FMN</name>
        <dbReference type="ChEBI" id="CHEBI:58210"/>
    </cofactor>
</comment>
<organism evidence="5 6">
    <name type="scientific">Cryptococcus depauperatus CBS 7841</name>
    <dbReference type="NCBI Taxonomy" id="1295531"/>
    <lineage>
        <taxon>Eukaryota</taxon>
        <taxon>Fungi</taxon>
        <taxon>Dikarya</taxon>
        <taxon>Basidiomycota</taxon>
        <taxon>Agaricomycotina</taxon>
        <taxon>Tremellomycetes</taxon>
        <taxon>Tremellales</taxon>
        <taxon>Cryptococcaceae</taxon>
        <taxon>Cryptococcus</taxon>
    </lineage>
</organism>
<dbReference type="KEGG" id="cdep:91084926"/>
<reference evidence="5" key="3">
    <citation type="submission" date="2024-01" db="EMBL/GenBank/DDBJ databases">
        <authorList>
            <person name="Coelho M.A."/>
            <person name="David-Palma M."/>
            <person name="Shea T."/>
            <person name="Sun S."/>
            <person name="Cuomo C.A."/>
            <person name="Heitman J."/>
        </authorList>
    </citation>
    <scope>NUCLEOTIDE SEQUENCE</scope>
    <source>
        <strain evidence="5">CBS 7841</strain>
    </source>
</reference>
<keyword evidence="2" id="KW-0285">Flavoprotein</keyword>
<dbReference type="Proteomes" id="UP000094043">
    <property type="component" value="Chromosome 1"/>
</dbReference>
<evidence type="ECO:0000256" key="3">
    <source>
        <dbReference type="ARBA" id="ARBA00022643"/>
    </source>
</evidence>
<evidence type="ECO:0000313" key="5">
    <source>
        <dbReference type="EMBL" id="WVN85564.1"/>
    </source>
</evidence>
<evidence type="ECO:0000313" key="6">
    <source>
        <dbReference type="Proteomes" id="UP000094043"/>
    </source>
</evidence>
<dbReference type="RefSeq" id="XP_066066264.1">
    <property type="nucleotide sequence ID" value="XM_066210167.1"/>
</dbReference>
<dbReference type="InterPro" id="IPR012349">
    <property type="entry name" value="Split_barrel_FMN-bd"/>
</dbReference>
<accession>A0AAJ8JNP3</accession>
<dbReference type="PANTHER" id="PTHR33798">
    <property type="entry name" value="FLAVOPROTEIN OXYGENASE"/>
    <property type="match status" value="1"/>
</dbReference>
<evidence type="ECO:0000256" key="1">
    <source>
        <dbReference type="ARBA" id="ARBA00001917"/>
    </source>
</evidence>
<gene>
    <name evidence="5" type="ORF">L203_100712</name>
</gene>
<dbReference type="SUPFAM" id="SSF50475">
    <property type="entry name" value="FMN-binding split barrel"/>
    <property type="match status" value="1"/>
</dbReference>
<comment type="similarity">
    <text evidence="4">Belongs to the flavoredoxin family.</text>
</comment>
<evidence type="ECO:0000256" key="2">
    <source>
        <dbReference type="ARBA" id="ARBA00022630"/>
    </source>
</evidence>
<sequence length="167" mass="18990">MISVATGKLPRDLKDTSQNIKEIRESCVFILSEPFLKAANFTSLDSSYDVDEWALFSLGRTVRSSHVAESAFSVERKVTHCLPKLKTEGFCSYLNDPMKAITEKLKLIVRLGGISYSRTTQWIHILEWRQGVVIDKVNVMLGIPQPVWDQVKDPPEVRKHCSGKQRK</sequence>
<dbReference type="EMBL" id="CP143784">
    <property type="protein sequence ID" value="WVN85564.1"/>
    <property type="molecule type" value="Genomic_DNA"/>
</dbReference>
<evidence type="ECO:0000256" key="4">
    <source>
        <dbReference type="ARBA" id="ARBA00038054"/>
    </source>
</evidence>
<reference evidence="5" key="2">
    <citation type="journal article" date="2022" name="Elife">
        <title>Obligate sexual reproduction of a homothallic fungus closely related to the Cryptococcus pathogenic species complex.</title>
        <authorList>
            <person name="Passer A.R."/>
            <person name="Clancey S.A."/>
            <person name="Shea T."/>
            <person name="David-Palma M."/>
            <person name="Averette A.F."/>
            <person name="Boekhout T."/>
            <person name="Porcel B.M."/>
            <person name="Nowrousian M."/>
            <person name="Cuomo C.A."/>
            <person name="Sun S."/>
            <person name="Heitman J."/>
            <person name="Coelho M.A."/>
        </authorList>
    </citation>
    <scope>NUCLEOTIDE SEQUENCE</scope>
    <source>
        <strain evidence="5">CBS 7841</strain>
    </source>
</reference>
<reference evidence="5" key="1">
    <citation type="submission" date="2016-06" db="EMBL/GenBank/DDBJ databases">
        <authorList>
            <person name="Cuomo C."/>
            <person name="Litvintseva A."/>
            <person name="Heitman J."/>
            <person name="Chen Y."/>
            <person name="Sun S."/>
            <person name="Springer D."/>
            <person name="Dromer F."/>
            <person name="Young S."/>
            <person name="Zeng Q."/>
            <person name="Chapman S."/>
            <person name="Gujja S."/>
            <person name="Saif S."/>
            <person name="Birren B."/>
        </authorList>
    </citation>
    <scope>NUCLEOTIDE SEQUENCE</scope>
    <source>
        <strain evidence="5">CBS 7841</strain>
    </source>
</reference>
<dbReference type="AlphaFoldDB" id="A0AAJ8JNP3"/>
<protein>
    <submittedName>
        <fullName evidence="5">Uncharacterized protein</fullName>
    </submittedName>
</protein>
<dbReference type="PANTHER" id="PTHR33798:SF5">
    <property type="entry name" value="FLAVIN REDUCTASE LIKE DOMAIN-CONTAINING PROTEIN"/>
    <property type="match status" value="1"/>
</dbReference>
<name>A0AAJ8JNP3_9TREE</name>
<dbReference type="GeneID" id="91084926"/>
<keyword evidence="6" id="KW-1185">Reference proteome</keyword>